<reference evidence="1" key="1">
    <citation type="submission" date="2021-06" db="EMBL/GenBank/DDBJ databases">
        <title>Comparative genomics, transcriptomics and evolutionary studies reveal genomic signatures of adaptation to plant cell wall in hemibiotrophic fungi.</title>
        <authorList>
            <consortium name="DOE Joint Genome Institute"/>
            <person name="Baroncelli R."/>
            <person name="Diaz J.F."/>
            <person name="Benocci T."/>
            <person name="Peng M."/>
            <person name="Battaglia E."/>
            <person name="Haridas S."/>
            <person name="Andreopoulos W."/>
            <person name="Labutti K."/>
            <person name="Pangilinan J."/>
            <person name="Floch G.L."/>
            <person name="Makela M.R."/>
            <person name="Henrissat B."/>
            <person name="Grigoriev I.V."/>
            <person name="Crouch J.A."/>
            <person name="De Vries R.P."/>
            <person name="Sukno S.A."/>
            <person name="Thon M.R."/>
        </authorList>
    </citation>
    <scope>NUCLEOTIDE SEQUENCE</scope>
    <source>
        <strain evidence="1">CBS 125086</strain>
    </source>
</reference>
<evidence type="ECO:0000313" key="2">
    <source>
        <dbReference type="Proteomes" id="UP001230504"/>
    </source>
</evidence>
<keyword evidence="2" id="KW-1185">Reference proteome</keyword>
<dbReference type="EMBL" id="JAHLJV010000082">
    <property type="protein sequence ID" value="KAK1574012.1"/>
    <property type="molecule type" value="Genomic_DNA"/>
</dbReference>
<evidence type="ECO:0000313" key="1">
    <source>
        <dbReference type="EMBL" id="KAK1574012.1"/>
    </source>
</evidence>
<organism evidence="1 2">
    <name type="scientific">Colletotrichum navitas</name>
    <dbReference type="NCBI Taxonomy" id="681940"/>
    <lineage>
        <taxon>Eukaryota</taxon>
        <taxon>Fungi</taxon>
        <taxon>Dikarya</taxon>
        <taxon>Ascomycota</taxon>
        <taxon>Pezizomycotina</taxon>
        <taxon>Sordariomycetes</taxon>
        <taxon>Hypocreomycetidae</taxon>
        <taxon>Glomerellales</taxon>
        <taxon>Glomerellaceae</taxon>
        <taxon>Colletotrichum</taxon>
        <taxon>Colletotrichum graminicola species complex</taxon>
    </lineage>
</organism>
<sequence>MAPRTRGHGWTKDEMQVFTISVQEDMRDPRIHSYMQVYVLTGRKPLKPGTGAASRTS</sequence>
<dbReference type="RefSeq" id="XP_060409574.1">
    <property type="nucleotide sequence ID" value="XM_060564154.1"/>
</dbReference>
<proteinExistence type="predicted"/>
<dbReference type="AlphaFoldDB" id="A0AAD8PPP0"/>
<comment type="caution">
    <text evidence="1">The sequence shown here is derived from an EMBL/GenBank/DDBJ whole genome shotgun (WGS) entry which is preliminary data.</text>
</comment>
<name>A0AAD8PPP0_9PEZI</name>
<gene>
    <name evidence="1" type="ORF">LY79DRAFT_673261</name>
</gene>
<dbReference type="Proteomes" id="UP001230504">
    <property type="component" value="Unassembled WGS sequence"/>
</dbReference>
<protein>
    <submittedName>
        <fullName evidence="1">Uncharacterized protein</fullName>
    </submittedName>
</protein>
<accession>A0AAD8PPP0</accession>
<dbReference type="GeneID" id="85448394"/>